<dbReference type="OrthoDB" id="9803632at2"/>
<dbReference type="SUPFAM" id="SSF56784">
    <property type="entry name" value="HAD-like"/>
    <property type="match status" value="1"/>
</dbReference>
<organism evidence="1 2">
    <name type="scientific">Bradyrhizobium macuxiense</name>
    <dbReference type="NCBI Taxonomy" id="1755647"/>
    <lineage>
        <taxon>Bacteria</taxon>
        <taxon>Pseudomonadati</taxon>
        <taxon>Pseudomonadota</taxon>
        <taxon>Alphaproteobacteria</taxon>
        <taxon>Hyphomicrobiales</taxon>
        <taxon>Nitrobacteraceae</taxon>
        <taxon>Bradyrhizobium</taxon>
    </lineage>
</organism>
<dbReference type="InterPro" id="IPR036412">
    <property type="entry name" value="HAD-like_sf"/>
</dbReference>
<gene>
    <name evidence="1" type="ORF">FBZ93_103384</name>
</gene>
<evidence type="ECO:0000313" key="1">
    <source>
        <dbReference type="EMBL" id="TWC05367.1"/>
    </source>
</evidence>
<dbReference type="Pfam" id="PF12710">
    <property type="entry name" value="HAD"/>
    <property type="match status" value="1"/>
</dbReference>
<accession>A0A560MCM1</accession>
<dbReference type="AlphaFoldDB" id="A0A560MCM1"/>
<dbReference type="RefSeq" id="WP_146985688.1">
    <property type="nucleotide sequence ID" value="NZ_VITY01000003.1"/>
</dbReference>
<evidence type="ECO:0000313" key="2">
    <source>
        <dbReference type="Proteomes" id="UP000321304"/>
    </source>
</evidence>
<dbReference type="InterPro" id="IPR023214">
    <property type="entry name" value="HAD_sf"/>
</dbReference>
<sequence length="216" mass="23267">MTEPRLAGDILADPHAHRTGGTSTLLGLPTSLPLVLDLDGTLIRGDLLYLSFFSILRRNPLIVVACAAWLTRGRAALKRQLARRQRIDWSRIELHQDVVALAEREKAAGRRVVLATAADALLADRLASRLPWLDDVLASDGAHNLKGANKAGLLLKRFPGGFIYAGDSASDLAVWAHAAGIITVNAREALRAAVSALRRPTLHLSDRGRGEILTAS</sequence>
<dbReference type="EMBL" id="VITY01000003">
    <property type="protein sequence ID" value="TWC05367.1"/>
    <property type="molecule type" value="Genomic_DNA"/>
</dbReference>
<protein>
    <submittedName>
        <fullName evidence="1">Phosphoserine phosphatase</fullName>
    </submittedName>
</protein>
<dbReference type="Gene3D" id="3.40.50.1000">
    <property type="entry name" value="HAD superfamily/HAD-like"/>
    <property type="match status" value="1"/>
</dbReference>
<keyword evidence="2" id="KW-1185">Reference proteome</keyword>
<proteinExistence type="predicted"/>
<name>A0A560MCM1_9BRAD</name>
<reference evidence="1 2" key="1">
    <citation type="submission" date="2019-06" db="EMBL/GenBank/DDBJ databases">
        <title>Genomic Encyclopedia of Type Strains, Phase IV (KMG-V): Genome sequencing to study the core and pangenomes of soil and plant-associated prokaryotes.</title>
        <authorList>
            <person name="Whitman W."/>
        </authorList>
    </citation>
    <scope>NUCLEOTIDE SEQUENCE [LARGE SCALE GENOMIC DNA]</scope>
    <source>
        <strain evidence="1 2">BR 10355</strain>
    </source>
</reference>
<comment type="caution">
    <text evidence="1">The sequence shown here is derived from an EMBL/GenBank/DDBJ whole genome shotgun (WGS) entry which is preliminary data.</text>
</comment>
<dbReference type="Proteomes" id="UP000321304">
    <property type="component" value="Unassembled WGS sequence"/>
</dbReference>